<sequence length="101" mass="11751">MNIFIFLIFTFNTVLCTVTASRHSIQHHIPSINKLAEFRKITVNLKNNQFDKSIFSRFEFCTTIPCHTNIECRTNPFVPENCIFCVSLPGSQPQVRYCDDF</sequence>
<dbReference type="VEuPathDB" id="FungiDB:I7I52_11076"/>
<keyword evidence="1" id="KW-0732">Signal</keyword>
<evidence type="ECO:0000256" key="1">
    <source>
        <dbReference type="SAM" id="SignalP"/>
    </source>
</evidence>
<dbReference type="AlphaFoldDB" id="A0A8H7YDF3"/>
<feature type="signal peptide" evidence="1">
    <location>
        <begin position="1"/>
        <end position="20"/>
    </location>
</feature>
<dbReference type="EMBL" id="JAEVHI010000007">
    <property type="protein sequence ID" value="KAG5287338.1"/>
    <property type="molecule type" value="Genomic_DNA"/>
</dbReference>
<evidence type="ECO:0000313" key="2">
    <source>
        <dbReference type="EMBL" id="KAG5287338.1"/>
    </source>
</evidence>
<reference evidence="2 3" key="1">
    <citation type="submission" date="2021-01" db="EMBL/GenBank/DDBJ databases">
        <title>Chromosome-level genome assembly of a human fungal pathogen reveals clustering of transcriptionally co-regulated genes.</title>
        <authorList>
            <person name="Voorhies M."/>
            <person name="Cohen S."/>
            <person name="Shea T.P."/>
            <person name="Petrus S."/>
            <person name="Munoz J.F."/>
            <person name="Poplawski S."/>
            <person name="Goldman W.E."/>
            <person name="Michael T."/>
            <person name="Cuomo C.A."/>
            <person name="Sil A."/>
            <person name="Beyhan S."/>
        </authorList>
    </citation>
    <scope>NUCLEOTIDE SEQUENCE [LARGE SCALE GENOMIC DNA]</scope>
    <source>
        <strain evidence="2 3">G184AR</strain>
    </source>
</reference>
<name>A0A8H7YDF3_AJECA</name>
<feature type="chain" id="PRO_5034210429" evidence="1">
    <location>
        <begin position="21"/>
        <end position="101"/>
    </location>
</feature>
<comment type="caution">
    <text evidence="2">The sequence shown here is derived from an EMBL/GenBank/DDBJ whole genome shotgun (WGS) entry which is preliminary data.</text>
</comment>
<gene>
    <name evidence="2" type="ORF">I7I52_11076</name>
</gene>
<evidence type="ECO:0000313" key="3">
    <source>
        <dbReference type="Proteomes" id="UP000670092"/>
    </source>
</evidence>
<proteinExistence type="predicted"/>
<accession>A0A8H7YDF3</accession>
<protein>
    <submittedName>
        <fullName evidence="2">Uncharacterized protein</fullName>
    </submittedName>
</protein>
<organism evidence="2 3">
    <name type="scientific">Ajellomyces capsulatus</name>
    <name type="common">Darling's disease fungus</name>
    <name type="synonym">Histoplasma capsulatum</name>
    <dbReference type="NCBI Taxonomy" id="5037"/>
    <lineage>
        <taxon>Eukaryota</taxon>
        <taxon>Fungi</taxon>
        <taxon>Dikarya</taxon>
        <taxon>Ascomycota</taxon>
        <taxon>Pezizomycotina</taxon>
        <taxon>Eurotiomycetes</taxon>
        <taxon>Eurotiomycetidae</taxon>
        <taxon>Onygenales</taxon>
        <taxon>Ajellomycetaceae</taxon>
        <taxon>Histoplasma</taxon>
    </lineage>
</organism>
<dbReference type="Proteomes" id="UP000670092">
    <property type="component" value="Unassembled WGS sequence"/>
</dbReference>